<keyword evidence="2" id="KW-0479">Metal-binding</keyword>
<evidence type="ECO:0000256" key="7">
    <source>
        <dbReference type="ARBA" id="ARBA00023163"/>
    </source>
</evidence>
<dbReference type="AlphaFoldDB" id="A0A0D9WGC5"/>
<keyword evidence="8" id="KW-0539">Nucleus</keyword>
<dbReference type="Proteomes" id="UP000032180">
    <property type="component" value="Chromosome 5"/>
</dbReference>
<dbReference type="PANTHER" id="PTHR12396">
    <property type="entry name" value="METHYL-CPG BINDING PROTEIN, MBD"/>
    <property type="match status" value="1"/>
</dbReference>
<reference evidence="10 11" key="1">
    <citation type="submission" date="2012-08" db="EMBL/GenBank/DDBJ databases">
        <title>Oryza genome evolution.</title>
        <authorList>
            <person name="Wing R.A."/>
        </authorList>
    </citation>
    <scope>NUCLEOTIDE SEQUENCE</scope>
</reference>
<reference evidence="11" key="2">
    <citation type="submission" date="2013-12" db="EMBL/GenBank/DDBJ databases">
        <authorList>
            <person name="Yu Y."/>
            <person name="Lee S."/>
            <person name="de Baynast K."/>
            <person name="Wissotski M."/>
            <person name="Liu L."/>
            <person name="Talag J."/>
            <person name="Goicoechea J."/>
            <person name="Angelova A."/>
            <person name="Jetty R."/>
            <person name="Kudrna D."/>
            <person name="Golser W."/>
            <person name="Rivera L."/>
            <person name="Zhang J."/>
            <person name="Wing R."/>
        </authorList>
    </citation>
    <scope>NUCLEOTIDE SEQUENCE</scope>
</reference>
<evidence type="ECO:0000259" key="9">
    <source>
        <dbReference type="PROSITE" id="PS51050"/>
    </source>
</evidence>
<accession>A0A0D9WGC5</accession>
<evidence type="ECO:0000313" key="10">
    <source>
        <dbReference type="EnsemblPlants" id="LPERR05G12650.1"/>
    </source>
</evidence>
<evidence type="ECO:0000256" key="5">
    <source>
        <dbReference type="ARBA" id="ARBA00023015"/>
    </source>
</evidence>
<evidence type="ECO:0000256" key="8">
    <source>
        <dbReference type="ARBA" id="ARBA00023242"/>
    </source>
</evidence>
<dbReference type="GO" id="GO:0008270">
    <property type="term" value="F:zinc ion binding"/>
    <property type="evidence" value="ECO:0007669"/>
    <property type="project" value="UniProtKB-KW"/>
</dbReference>
<evidence type="ECO:0000256" key="3">
    <source>
        <dbReference type="ARBA" id="ARBA00022771"/>
    </source>
</evidence>
<sequence>MSSNAANKWRIISSKEEYGTIRANFTMEPWFCSKKTDCSCEHPEEIQYDTSRIWVLDSPNIPKPPPQTERLQIMRSDLSKLDRAKGKTDVDRFLKDNPEYTTTLSASNFDFSTPKIIKETISESAKWAITKAGREAYNELATDVPSASGK</sequence>
<dbReference type="STRING" id="77586.A0A0D9WGC5"/>
<organism evidence="10 11">
    <name type="scientific">Leersia perrieri</name>
    <dbReference type="NCBI Taxonomy" id="77586"/>
    <lineage>
        <taxon>Eukaryota</taxon>
        <taxon>Viridiplantae</taxon>
        <taxon>Streptophyta</taxon>
        <taxon>Embryophyta</taxon>
        <taxon>Tracheophyta</taxon>
        <taxon>Spermatophyta</taxon>
        <taxon>Magnoliopsida</taxon>
        <taxon>Liliopsida</taxon>
        <taxon>Poales</taxon>
        <taxon>Poaceae</taxon>
        <taxon>BOP clade</taxon>
        <taxon>Oryzoideae</taxon>
        <taxon>Oryzeae</taxon>
        <taxon>Oryzinae</taxon>
        <taxon>Leersia</taxon>
    </lineage>
</organism>
<dbReference type="InterPro" id="IPR016177">
    <property type="entry name" value="DNA-bd_dom_sf"/>
</dbReference>
<evidence type="ECO:0000256" key="1">
    <source>
        <dbReference type="ARBA" id="ARBA00004123"/>
    </source>
</evidence>
<keyword evidence="11" id="KW-1185">Reference proteome</keyword>
<keyword evidence="7" id="KW-0804">Transcription</keyword>
<comment type="subcellular location">
    <subcellularLocation>
        <location evidence="1">Nucleus</location>
    </subcellularLocation>
</comment>
<dbReference type="HOGENOM" id="CLU_109577_1_1_1"/>
<feature type="domain" description="CW-type" evidence="9">
    <location>
        <begin position="1"/>
        <end position="48"/>
    </location>
</feature>
<evidence type="ECO:0000256" key="4">
    <source>
        <dbReference type="ARBA" id="ARBA00022833"/>
    </source>
</evidence>
<keyword evidence="6" id="KW-0238">DNA-binding</keyword>
<evidence type="ECO:0000256" key="2">
    <source>
        <dbReference type="ARBA" id="ARBA00022723"/>
    </source>
</evidence>
<dbReference type="PANTHER" id="PTHR12396:SF10">
    <property type="entry name" value="METHYL-CPG-BINDING DOMAIN-CONTAINING PROTEIN 1-RELATED"/>
    <property type="match status" value="1"/>
</dbReference>
<dbReference type="PROSITE" id="PS51050">
    <property type="entry name" value="ZF_CW"/>
    <property type="match status" value="1"/>
</dbReference>
<reference evidence="10" key="3">
    <citation type="submission" date="2015-04" db="UniProtKB">
        <authorList>
            <consortium name="EnsemblPlants"/>
        </authorList>
    </citation>
    <scope>IDENTIFICATION</scope>
</reference>
<evidence type="ECO:0000256" key="6">
    <source>
        <dbReference type="ARBA" id="ARBA00023125"/>
    </source>
</evidence>
<proteinExistence type="predicted"/>
<keyword evidence="5" id="KW-0805">Transcription regulation</keyword>
<dbReference type="GO" id="GO:0003677">
    <property type="term" value="F:DNA binding"/>
    <property type="evidence" value="ECO:0007669"/>
    <property type="project" value="UniProtKB-KW"/>
</dbReference>
<name>A0A0D9WGC5_9ORYZ</name>
<dbReference type="EnsemblPlants" id="LPERR05G12650.1">
    <property type="protein sequence ID" value="LPERR05G12650.1"/>
    <property type="gene ID" value="LPERR05G12650"/>
</dbReference>
<dbReference type="GO" id="GO:0005634">
    <property type="term" value="C:nucleus"/>
    <property type="evidence" value="ECO:0007669"/>
    <property type="project" value="UniProtKB-SubCell"/>
</dbReference>
<keyword evidence="4" id="KW-0862">Zinc</keyword>
<protein>
    <recommendedName>
        <fullName evidence="9">CW-type domain-containing protein</fullName>
    </recommendedName>
</protein>
<dbReference type="InterPro" id="IPR011124">
    <property type="entry name" value="Znf_CW"/>
</dbReference>
<dbReference type="SUPFAM" id="SSF54171">
    <property type="entry name" value="DNA-binding domain"/>
    <property type="match status" value="1"/>
</dbReference>
<evidence type="ECO:0000313" key="11">
    <source>
        <dbReference type="Proteomes" id="UP000032180"/>
    </source>
</evidence>
<dbReference type="eggNOG" id="KOG4161">
    <property type="taxonomic scope" value="Eukaryota"/>
</dbReference>
<keyword evidence="3" id="KW-0863">Zinc-finger</keyword>
<dbReference type="Gramene" id="LPERR05G12650.1">
    <property type="protein sequence ID" value="LPERR05G12650.1"/>
    <property type="gene ID" value="LPERR05G12650"/>
</dbReference>